<comment type="catalytic activity">
    <reaction evidence="1">
        <text>ATP + protein L-histidine = ADP + protein N-phospho-L-histidine.</text>
        <dbReference type="EC" id="2.7.13.3"/>
    </reaction>
</comment>
<dbReference type="EMBL" id="JACBZI010000001">
    <property type="protein sequence ID" value="NYI09740.1"/>
    <property type="molecule type" value="Genomic_DNA"/>
</dbReference>
<keyword evidence="10" id="KW-0902">Two-component regulatory system</keyword>
<dbReference type="SMART" id="SM00388">
    <property type="entry name" value="HisKA"/>
    <property type="match status" value="1"/>
</dbReference>
<dbReference type="InterPro" id="IPR036890">
    <property type="entry name" value="HATPase_C_sf"/>
</dbReference>
<dbReference type="InterPro" id="IPR000014">
    <property type="entry name" value="PAS"/>
</dbReference>
<dbReference type="Pfam" id="PF05231">
    <property type="entry name" value="MASE1"/>
    <property type="match status" value="1"/>
</dbReference>
<evidence type="ECO:0000256" key="8">
    <source>
        <dbReference type="ARBA" id="ARBA00022777"/>
    </source>
</evidence>
<dbReference type="CDD" id="cd00075">
    <property type="entry name" value="HATPase"/>
    <property type="match status" value="1"/>
</dbReference>
<gene>
    <name evidence="16" type="ORF">BKA05_001255</name>
</gene>
<dbReference type="InterPro" id="IPR005467">
    <property type="entry name" value="His_kinase_dom"/>
</dbReference>
<evidence type="ECO:0000259" key="15">
    <source>
        <dbReference type="PROSITE" id="PS50112"/>
    </source>
</evidence>
<dbReference type="EC" id="2.7.13.3" evidence="3"/>
<dbReference type="InterPro" id="IPR013767">
    <property type="entry name" value="PAS_fold"/>
</dbReference>
<dbReference type="InterPro" id="IPR004358">
    <property type="entry name" value="Sig_transdc_His_kin-like_C"/>
</dbReference>
<dbReference type="CDD" id="cd00082">
    <property type="entry name" value="HisKA"/>
    <property type="match status" value="1"/>
</dbReference>
<evidence type="ECO:0000256" key="5">
    <source>
        <dbReference type="ARBA" id="ARBA00022553"/>
    </source>
</evidence>
<dbReference type="GO" id="GO:0006355">
    <property type="term" value="P:regulation of DNA-templated transcription"/>
    <property type="evidence" value="ECO:0007669"/>
    <property type="project" value="InterPro"/>
</dbReference>
<feature type="domain" description="Histidine kinase" evidence="14">
    <location>
        <begin position="728"/>
        <end position="947"/>
    </location>
</feature>
<dbReference type="AlphaFoldDB" id="A0A7Y9YFW9"/>
<dbReference type="RefSeq" id="WP_179530671.1">
    <property type="nucleotide sequence ID" value="NZ_BAAAPP010000012.1"/>
</dbReference>
<feature type="transmembrane region" description="Helical" evidence="13">
    <location>
        <begin position="148"/>
        <end position="171"/>
    </location>
</feature>
<feature type="transmembrane region" description="Helical" evidence="13">
    <location>
        <begin position="183"/>
        <end position="200"/>
    </location>
</feature>
<dbReference type="InterPro" id="IPR003661">
    <property type="entry name" value="HisK_dim/P_dom"/>
</dbReference>
<evidence type="ECO:0000313" key="16">
    <source>
        <dbReference type="EMBL" id="NYI09740.1"/>
    </source>
</evidence>
<evidence type="ECO:0000256" key="3">
    <source>
        <dbReference type="ARBA" id="ARBA00012438"/>
    </source>
</evidence>
<feature type="transmembrane region" description="Helical" evidence="13">
    <location>
        <begin position="61"/>
        <end position="78"/>
    </location>
</feature>
<protein>
    <recommendedName>
        <fullName evidence="3">histidine kinase</fullName>
        <ecNumber evidence="3">2.7.13.3</ecNumber>
    </recommendedName>
</protein>
<feature type="transmembrane region" description="Helical" evidence="13">
    <location>
        <begin position="291"/>
        <end position="314"/>
    </location>
</feature>
<keyword evidence="9 13" id="KW-1133">Transmembrane helix</keyword>
<dbReference type="SMART" id="SM00086">
    <property type="entry name" value="PAC"/>
    <property type="match status" value="2"/>
</dbReference>
<feature type="domain" description="PAS" evidence="15">
    <location>
        <begin position="448"/>
        <end position="493"/>
    </location>
</feature>
<keyword evidence="11 13" id="KW-0472">Membrane</keyword>
<dbReference type="GO" id="GO:0000155">
    <property type="term" value="F:phosphorelay sensor kinase activity"/>
    <property type="evidence" value="ECO:0007669"/>
    <property type="project" value="InterPro"/>
</dbReference>
<evidence type="ECO:0000256" key="6">
    <source>
        <dbReference type="ARBA" id="ARBA00022679"/>
    </source>
</evidence>
<dbReference type="InterPro" id="IPR007895">
    <property type="entry name" value="MASE1"/>
</dbReference>
<dbReference type="SUPFAM" id="SSF55874">
    <property type="entry name" value="ATPase domain of HSP90 chaperone/DNA topoisomerase II/histidine kinase"/>
    <property type="match status" value="1"/>
</dbReference>
<evidence type="ECO:0000256" key="4">
    <source>
        <dbReference type="ARBA" id="ARBA00022475"/>
    </source>
</evidence>
<dbReference type="SMART" id="SM00091">
    <property type="entry name" value="PAS"/>
    <property type="match status" value="3"/>
</dbReference>
<feature type="transmembrane region" description="Helical" evidence="13">
    <location>
        <begin position="212"/>
        <end position="228"/>
    </location>
</feature>
<feature type="transmembrane region" description="Helical" evidence="13">
    <location>
        <begin position="85"/>
        <end position="101"/>
    </location>
</feature>
<comment type="subcellular location">
    <subcellularLocation>
        <location evidence="2">Cell membrane</location>
        <topology evidence="2">Multi-pass membrane protein</topology>
    </subcellularLocation>
</comment>
<reference evidence="16 17" key="1">
    <citation type="submission" date="2020-07" db="EMBL/GenBank/DDBJ databases">
        <title>Sequencing the genomes of 1000 actinobacteria strains.</title>
        <authorList>
            <person name="Klenk H.-P."/>
        </authorList>
    </citation>
    <scope>NUCLEOTIDE SEQUENCE [LARGE SCALE GENOMIC DNA]</scope>
    <source>
        <strain evidence="16 17">DSM 18248</strain>
    </source>
</reference>
<evidence type="ECO:0000259" key="14">
    <source>
        <dbReference type="PROSITE" id="PS50109"/>
    </source>
</evidence>
<dbReference type="InterPro" id="IPR003594">
    <property type="entry name" value="HATPase_dom"/>
</dbReference>
<evidence type="ECO:0000256" key="1">
    <source>
        <dbReference type="ARBA" id="ARBA00000085"/>
    </source>
</evidence>
<dbReference type="Gene3D" id="1.10.287.130">
    <property type="match status" value="1"/>
</dbReference>
<sequence>MATTVTTPATTPSPGPAAPAGPAAGATVSPRLGLGGSLLLLVSIYVAAVTSVALRPEDNPVAGWWPAAGLAVALVALSRPGLDRLLLVTVGLVAVTGLANVTGGRDWGISAAFGVANAAEAVVAGLVLRARPQGGPPVLVTLQDFVRLVVAALAGGVVIAVGAALAVVALADGSFLSTARSTFTSHAAAVLVLVPLALTWRTRAQRDRPGELPLQVAALALSVVLVFMPAQQLALTFLPLTFLVWAALRFDIRVVAAELIAFAAVTTYLNALGWGPFAAEIDEGNTTQVSAAALCQLYLVCASLLTVPLAIVLADRNRLVAQVSAEEVLFRRNFTDSLLGQLILRIDHGVLRVADANDTAAEVVRRPAGTLVGTRLDDLLSTPPELGARLVSGQSWRGRVSLRDDDASRVEVALSRLSHPGDDGSPVWSAQLLDVSAEHVARQGLEAAERLTSATLDTTAAVILVTDREGRIVRANQATTDLTGWREEDLLGRKVSETTLAASATPDLEALFVWPNRSGQPVVREGEATTRDGKKLRILWSNNMVRDEQDLPAYAVLTGIDVTTERASSGLVSHLMRAAITTAIIGVDQDGLITVFNAGAELMLDQDATRQIGHRFVDLLDPDQVAERLGTRDPAQAFDALVRGIGQGELPARDWLWMARDGSRRIVSMTLSATEASVTTQVGFLCVGRDVTEQRQGQDMLVQALEKERTAVERLRALDEAKNEFVSTVSHELRTPVTSIVGYTEMLQDGTVVAPLEDQLPLFATIARNGQRLIVLCNDLLTLAGLDSESITWEAEEVDLGEALASAAAAVAPMLHERDLTVLWETAEEPVRVVGDPTQLERVVMNLVTNAVKFTEDGGVVRARVEVQGDEAVLSVTDTGIGIPAEEQSNLFQKFFRSSTAQKEAIQGTGLGLSIVAAIVSAHGGTIRVRSEHLEGSTFTVRLPVKY</sequence>
<dbReference type="CDD" id="cd00130">
    <property type="entry name" value="PAS"/>
    <property type="match status" value="2"/>
</dbReference>
<keyword evidence="6" id="KW-0808">Transferase</keyword>
<dbReference type="Proteomes" id="UP000537326">
    <property type="component" value="Unassembled WGS sequence"/>
</dbReference>
<dbReference type="FunFam" id="3.30.565.10:FF:000006">
    <property type="entry name" value="Sensor histidine kinase WalK"/>
    <property type="match status" value="1"/>
</dbReference>
<proteinExistence type="predicted"/>
<dbReference type="GO" id="GO:0005886">
    <property type="term" value="C:plasma membrane"/>
    <property type="evidence" value="ECO:0007669"/>
    <property type="project" value="UniProtKB-SubCell"/>
</dbReference>
<dbReference type="SUPFAM" id="SSF55785">
    <property type="entry name" value="PYP-like sensor domain (PAS domain)"/>
    <property type="match status" value="2"/>
</dbReference>
<evidence type="ECO:0000256" key="12">
    <source>
        <dbReference type="SAM" id="MobiDB-lite"/>
    </source>
</evidence>
<feature type="compositionally biased region" description="Low complexity" evidence="12">
    <location>
        <begin position="1"/>
        <end position="10"/>
    </location>
</feature>
<keyword evidence="8" id="KW-0418">Kinase</keyword>
<dbReference type="InterPro" id="IPR035965">
    <property type="entry name" value="PAS-like_dom_sf"/>
</dbReference>
<dbReference type="GO" id="GO:0009927">
    <property type="term" value="F:histidine phosphotransfer kinase activity"/>
    <property type="evidence" value="ECO:0007669"/>
    <property type="project" value="TreeGrafter"/>
</dbReference>
<keyword evidence="4" id="KW-1003">Cell membrane</keyword>
<feature type="transmembrane region" description="Helical" evidence="13">
    <location>
        <begin position="107"/>
        <end position="128"/>
    </location>
</feature>
<accession>A0A7Y9YFW9</accession>
<evidence type="ECO:0000313" key="17">
    <source>
        <dbReference type="Proteomes" id="UP000537326"/>
    </source>
</evidence>
<dbReference type="NCBIfam" id="TIGR00229">
    <property type="entry name" value="sensory_box"/>
    <property type="match status" value="1"/>
</dbReference>
<dbReference type="PROSITE" id="PS50112">
    <property type="entry name" value="PAS"/>
    <property type="match status" value="1"/>
</dbReference>
<evidence type="ECO:0000256" key="7">
    <source>
        <dbReference type="ARBA" id="ARBA00022692"/>
    </source>
</evidence>
<dbReference type="PRINTS" id="PR00344">
    <property type="entry name" value="BCTRLSENSOR"/>
</dbReference>
<name>A0A7Y9YFW9_9ACTN</name>
<dbReference type="InterPro" id="IPR036097">
    <property type="entry name" value="HisK_dim/P_sf"/>
</dbReference>
<dbReference type="SUPFAM" id="SSF47384">
    <property type="entry name" value="Homodimeric domain of signal transducing histidine kinase"/>
    <property type="match status" value="1"/>
</dbReference>
<feature type="transmembrane region" description="Helical" evidence="13">
    <location>
        <begin position="38"/>
        <end position="55"/>
    </location>
</feature>
<dbReference type="PANTHER" id="PTHR43047:SF72">
    <property type="entry name" value="OSMOSENSING HISTIDINE PROTEIN KINASE SLN1"/>
    <property type="match status" value="1"/>
</dbReference>
<evidence type="ECO:0000256" key="2">
    <source>
        <dbReference type="ARBA" id="ARBA00004651"/>
    </source>
</evidence>
<evidence type="ECO:0000256" key="11">
    <source>
        <dbReference type="ARBA" id="ARBA00023136"/>
    </source>
</evidence>
<dbReference type="PANTHER" id="PTHR43047">
    <property type="entry name" value="TWO-COMPONENT HISTIDINE PROTEIN KINASE"/>
    <property type="match status" value="1"/>
</dbReference>
<dbReference type="Pfam" id="PF00989">
    <property type="entry name" value="PAS"/>
    <property type="match status" value="2"/>
</dbReference>
<organism evidence="16 17">
    <name type="scientific">Nocardioides marinus</name>
    <dbReference type="NCBI Taxonomy" id="374514"/>
    <lineage>
        <taxon>Bacteria</taxon>
        <taxon>Bacillati</taxon>
        <taxon>Actinomycetota</taxon>
        <taxon>Actinomycetes</taxon>
        <taxon>Propionibacteriales</taxon>
        <taxon>Nocardioidaceae</taxon>
        <taxon>Nocardioides</taxon>
    </lineage>
</organism>
<feature type="region of interest" description="Disordered" evidence="12">
    <location>
        <begin position="1"/>
        <end position="22"/>
    </location>
</feature>
<dbReference type="PROSITE" id="PS50109">
    <property type="entry name" value="HIS_KIN"/>
    <property type="match status" value="1"/>
</dbReference>
<dbReference type="Pfam" id="PF00512">
    <property type="entry name" value="HisKA"/>
    <property type="match status" value="1"/>
</dbReference>
<keyword evidence="17" id="KW-1185">Reference proteome</keyword>
<keyword evidence="5" id="KW-0597">Phosphoprotein</keyword>
<dbReference type="Pfam" id="PF02518">
    <property type="entry name" value="HATPase_c"/>
    <property type="match status" value="1"/>
</dbReference>
<comment type="caution">
    <text evidence="16">The sequence shown here is derived from an EMBL/GenBank/DDBJ whole genome shotgun (WGS) entry which is preliminary data.</text>
</comment>
<dbReference type="InterPro" id="IPR001610">
    <property type="entry name" value="PAC"/>
</dbReference>
<feature type="transmembrane region" description="Helical" evidence="13">
    <location>
        <begin position="259"/>
        <end position="279"/>
    </location>
</feature>
<keyword evidence="7 13" id="KW-0812">Transmembrane</keyword>
<evidence type="ECO:0000256" key="10">
    <source>
        <dbReference type="ARBA" id="ARBA00023012"/>
    </source>
</evidence>
<dbReference type="Gene3D" id="3.30.450.20">
    <property type="entry name" value="PAS domain"/>
    <property type="match status" value="2"/>
</dbReference>
<dbReference type="Gene3D" id="3.30.565.10">
    <property type="entry name" value="Histidine kinase-like ATPase, C-terminal domain"/>
    <property type="match status" value="1"/>
</dbReference>
<dbReference type="SMART" id="SM00387">
    <property type="entry name" value="HATPase_c"/>
    <property type="match status" value="1"/>
</dbReference>
<evidence type="ECO:0000256" key="13">
    <source>
        <dbReference type="SAM" id="Phobius"/>
    </source>
</evidence>
<evidence type="ECO:0000256" key="9">
    <source>
        <dbReference type="ARBA" id="ARBA00022989"/>
    </source>
</evidence>